<name>M7TC79_EUTLA</name>
<dbReference type="InterPro" id="IPR013332">
    <property type="entry name" value="KPR_N"/>
</dbReference>
<dbReference type="NCBIfam" id="TIGR00745">
    <property type="entry name" value="apbA_panE"/>
    <property type="match status" value="1"/>
</dbReference>
<organism evidence="7 8">
    <name type="scientific">Eutypa lata (strain UCR-EL1)</name>
    <name type="common">Grapevine dieback disease fungus</name>
    <name type="synonym">Eutypa armeniacae</name>
    <dbReference type="NCBI Taxonomy" id="1287681"/>
    <lineage>
        <taxon>Eukaryota</taxon>
        <taxon>Fungi</taxon>
        <taxon>Dikarya</taxon>
        <taxon>Ascomycota</taxon>
        <taxon>Pezizomycotina</taxon>
        <taxon>Sordariomycetes</taxon>
        <taxon>Xylariomycetidae</taxon>
        <taxon>Xylariales</taxon>
        <taxon>Diatrypaceae</taxon>
        <taxon>Eutypa</taxon>
    </lineage>
</organism>
<gene>
    <name evidence="7" type="ORF">UCREL1_8782</name>
</gene>
<evidence type="ECO:0000256" key="3">
    <source>
        <dbReference type="ARBA" id="ARBA00023002"/>
    </source>
</evidence>
<dbReference type="EC" id="1.1.1.169" evidence="4"/>
<dbReference type="InterPro" id="IPR008927">
    <property type="entry name" value="6-PGluconate_DH-like_C_sf"/>
</dbReference>
<feature type="domain" description="Ketopantoate reductase C-terminal" evidence="6">
    <location>
        <begin position="192"/>
        <end position="314"/>
    </location>
</feature>
<dbReference type="PANTHER" id="PTHR21708:SF40">
    <property type="entry name" value="REDUCTASE FAMILY PROTEIN, PUTATIVE (AFU_ORTHOLOGUE AFUA_2G14497)-RELATED"/>
    <property type="match status" value="1"/>
</dbReference>
<evidence type="ECO:0000259" key="6">
    <source>
        <dbReference type="Pfam" id="PF08546"/>
    </source>
</evidence>
<evidence type="ECO:0000313" key="8">
    <source>
        <dbReference type="Proteomes" id="UP000012174"/>
    </source>
</evidence>
<evidence type="ECO:0000313" key="7">
    <source>
        <dbReference type="EMBL" id="EMR64265.1"/>
    </source>
</evidence>
<dbReference type="SUPFAM" id="SSF48179">
    <property type="entry name" value="6-phosphogluconate dehydrogenase C-terminal domain-like"/>
    <property type="match status" value="1"/>
</dbReference>
<proteinExistence type="inferred from homology"/>
<dbReference type="InterPro" id="IPR013328">
    <property type="entry name" value="6PGD_dom2"/>
</dbReference>
<dbReference type="InterPro" id="IPR036291">
    <property type="entry name" value="NAD(P)-bd_dom_sf"/>
</dbReference>
<dbReference type="PANTHER" id="PTHR21708">
    <property type="entry name" value="PROBABLE 2-DEHYDROPANTOATE 2-REDUCTASE"/>
    <property type="match status" value="1"/>
</dbReference>
<comment type="catalytic activity">
    <reaction evidence="4">
        <text>(R)-pantoate + NADP(+) = 2-dehydropantoate + NADPH + H(+)</text>
        <dbReference type="Rhea" id="RHEA:16233"/>
        <dbReference type="ChEBI" id="CHEBI:11561"/>
        <dbReference type="ChEBI" id="CHEBI:15378"/>
        <dbReference type="ChEBI" id="CHEBI:15980"/>
        <dbReference type="ChEBI" id="CHEBI:57783"/>
        <dbReference type="ChEBI" id="CHEBI:58349"/>
        <dbReference type="EC" id="1.1.1.169"/>
    </reaction>
</comment>
<keyword evidence="3 4" id="KW-0560">Oxidoreductase</keyword>
<dbReference type="HOGENOM" id="CLU_031468_2_0_1"/>
<dbReference type="Gene3D" id="1.10.1040.10">
    <property type="entry name" value="N-(1-d-carboxylethyl)-l-norvaline Dehydrogenase, domain 2"/>
    <property type="match status" value="1"/>
</dbReference>
<dbReference type="OrthoDB" id="3609at2759"/>
<dbReference type="STRING" id="1287681.M7TC79"/>
<dbReference type="SUPFAM" id="SSF51735">
    <property type="entry name" value="NAD(P)-binding Rossmann-fold domains"/>
    <property type="match status" value="1"/>
</dbReference>
<dbReference type="Proteomes" id="UP000012174">
    <property type="component" value="Unassembled WGS sequence"/>
</dbReference>
<sequence>MPSPNQIDVCLYGLGAIGSFYAFILSRSENVRLTVVARSNYEAVKANGISMSSGNHGDHTVRPYKVVKTVAEAQSTFDYIVCAHKAINPGAAPEQIAPGVDEKKTTVVIIQNGVGNEEPFRKHFPSTTILSCVTWVGAAQPEPGVIKHTKSEDMQIGLFHNPSADQSVEKQRLYDFVSLLRHGKTIFQVVPNIQVQRWEKVVWNAAWNSLTTLTMLDTHTWLKSSPDAMPMTRRLMTEVIDVARKCDVPIEYSLIDTLIDKILAMPPIGSSMQMDAKNGRPMEVDIILGYPVAKGKELGLSIPTIETLYVVLTGMNLRFLKASNL</sequence>
<keyword evidence="8" id="KW-1185">Reference proteome</keyword>
<comment type="function">
    <text evidence="4">Catalyzes the NADPH-dependent reduction of ketopantoate into pantoic acid.</text>
</comment>
<evidence type="ECO:0000256" key="1">
    <source>
        <dbReference type="ARBA" id="ARBA00007870"/>
    </source>
</evidence>
<dbReference type="GO" id="GO:0005737">
    <property type="term" value="C:cytoplasm"/>
    <property type="evidence" value="ECO:0007669"/>
    <property type="project" value="TreeGrafter"/>
</dbReference>
<dbReference type="Pfam" id="PF02558">
    <property type="entry name" value="ApbA"/>
    <property type="match status" value="1"/>
</dbReference>
<evidence type="ECO:0000259" key="5">
    <source>
        <dbReference type="Pfam" id="PF02558"/>
    </source>
</evidence>
<accession>M7TC79</accession>
<dbReference type="KEGG" id="ela:UCREL1_8782"/>
<dbReference type="InterPro" id="IPR003710">
    <property type="entry name" value="ApbA"/>
</dbReference>
<reference evidence="8" key="1">
    <citation type="journal article" date="2013" name="Genome Announc.">
        <title>Draft genome sequence of the grapevine dieback fungus Eutypa lata UCR-EL1.</title>
        <authorList>
            <person name="Blanco-Ulate B."/>
            <person name="Rolshausen P.E."/>
            <person name="Cantu D."/>
        </authorList>
    </citation>
    <scope>NUCLEOTIDE SEQUENCE [LARGE SCALE GENOMIC DNA]</scope>
    <source>
        <strain evidence="8">UCR-EL1</strain>
    </source>
</reference>
<protein>
    <recommendedName>
        <fullName evidence="4">2-dehydropantoate 2-reductase</fullName>
        <ecNumber evidence="4">1.1.1.169</ecNumber>
    </recommendedName>
    <alternativeName>
        <fullName evidence="4">Ketopantoate reductase</fullName>
    </alternativeName>
</protein>
<dbReference type="FunFam" id="1.10.1040.10:FF:000017">
    <property type="entry name" value="2-dehydropantoate 2-reductase"/>
    <property type="match status" value="1"/>
</dbReference>
<evidence type="ECO:0000256" key="4">
    <source>
        <dbReference type="RuleBase" id="RU362068"/>
    </source>
</evidence>
<dbReference type="InterPro" id="IPR013752">
    <property type="entry name" value="KPA_reductase"/>
</dbReference>
<evidence type="ECO:0000256" key="2">
    <source>
        <dbReference type="ARBA" id="ARBA00022857"/>
    </source>
</evidence>
<dbReference type="Pfam" id="PF08546">
    <property type="entry name" value="ApbA_C"/>
    <property type="match status" value="1"/>
</dbReference>
<comment type="similarity">
    <text evidence="1 4">Belongs to the ketopantoate reductase family.</text>
</comment>
<dbReference type="FunFam" id="3.40.50.720:FF:000609">
    <property type="entry name" value="2-dehydropantoate 2-reductase"/>
    <property type="match status" value="1"/>
</dbReference>
<dbReference type="eggNOG" id="ENOG502RYJ0">
    <property type="taxonomic scope" value="Eukaryota"/>
</dbReference>
<dbReference type="InterPro" id="IPR051402">
    <property type="entry name" value="KPR-Related"/>
</dbReference>
<keyword evidence="2 4" id="KW-0521">NADP</keyword>
<dbReference type="OMA" id="EMWEKWV"/>
<feature type="domain" description="Ketopantoate reductase N-terminal" evidence="5">
    <location>
        <begin position="10"/>
        <end position="159"/>
    </location>
</feature>
<dbReference type="Gene3D" id="3.40.50.720">
    <property type="entry name" value="NAD(P)-binding Rossmann-like Domain"/>
    <property type="match status" value="1"/>
</dbReference>
<dbReference type="EMBL" id="KB707098">
    <property type="protein sequence ID" value="EMR64265.1"/>
    <property type="molecule type" value="Genomic_DNA"/>
</dbReference>
<dbReference type="GO" id="GO:0008677">
    <property type="term" value="F:2-dehydropantoate 2-reductase activity"/>
    <property type="evidence" value="ECO:0007669"/>
    <property type="project" value="UniProtKB-EC"/>
</dbReference>
<dbReference type="GO" id="GO:0015940">
    <property type="term" value="P:pantothenate biosynthetic process"/>
    <property type="evidence" value="ECO:0007669"/>
    <property type="project" value="InterPro"/>
</dbReference>
<dbReference type="AlphaFoldDB" id="M7TC79"/>